<dbReference type="EMBL" id="VSSQ01000014">
    <property type="protein sequence ID" value="MPL61082.1"/>
    <property type="molecule type" value="Genomic_DNA"/>
</dbReference>
<sequence length="67" mass="7489">MGEKIAQHITTQGDFGHGLTYNDLLTDATPDFQTFFSEIGTAPPPEKYAIEQLDSVVTRLMPIKKYT</sequence>
<dbReference type="AlphaFoldDB" id="A0A644T4J6"/>
<organism evidence="1">
    <name type="scientific">bioreactor metagenome</name>
    <dbReference type="NCBI Taxonomy" id="1076179"/>
    <lineage>
        <taxon>unclassified sequences</taxon>
        <taxon>metagenomes</taxon>
        <taxon>ecological metagenomes</taxon>
    </lineage>
</organism>
<accession>A0A644T4J6</accession>
<protein>
    <submittedName>
        <fullName evidence="1">Uncharacterized protein</fullName>
    </submittedName>
</protein>
<name>A0A644T4J6_9ZZZZ</name>
<reference evidence="1" key="1">
    <citation type="submission" date="2019-08" db="EMBL/GenBank/DDBJ databases">
        <authorList>
            <person name="Kucharzyk K."/>
            <person name="Murdoch R.W."/>
            <person name="Higgins S."/>
            <person name="Loffler F."/>
        </authorList>
    </citation>
    <scope>NUCLEOTIDE SEQUENCE</scope>
</reference>
<gene>
    <name evidence="1" type="ORF">SDC9_06649</name>
</gene>
<evidence type="ECO:0000313" key="1">
    <source>
        <dbReference type="EMBL" id="MPL61082.1"/>
    </source>
</evidence>
<proteinExistence type="predicted"/>
<comment type="caution">
    <text evidence="1">The sequence shown here is derived from an EMBL/GenBank/DDBJ whole genome shotgun (WGS) entry which is preliminary data.</text>
</comment>